<dbReference type="GO" id="GO:0051301">
    <property type="term" value="P:cell division"/>
    <property type="evidence" value="ECO:0007669"/>
    <property type="project" value="UniProtKB-KW"/>
</dbReference>
<feature type="domain" description="Core-binding (CB)" evidence="12">
    <location>
        <begin position="79"/>
        <end position="165"/>
    </location>
</feature>
<gene>
    <name evidence="10" type="primary">xerC</name>
    <name evidence="13" type="ORF">SOCE26_055100</name>
</gene>
<dbReference type="EMBL" id="CP012673">
    <property type="protein sequence ID" value="AUX44050.1"/>
    <property type="molecule type" value="Genomic_DNA"/>
</dbReference>
<dbReference type="PROSITE" id="PS51900">
    <property type="entry name" value="CB"/>
    <property type="match status" value="1"/>
</dbReference>
<dbReference type="SUPFAM" id="SSF56349">
    <property type="entry name" value="DNA breaking-rejoining enzymes"/>
    <property type="match status" value="1"/>
</dbReference>
<dbReference type="InterPro" id="IPR011010">
    <property type="entry name" value="DNA_brk_join_enz"/>
</dbReference>
<feature type="active site" evidence="10">
    <location>
        <position position="226"/>
    </location>
</feature>
<feature type="domain" description="Tyr recombinase" evidence="11">
    <location>
        <begin position="186"/>
        <end position="368"/>
    </location>
</feature>
<dbReference type="PANTHER" id="PTHR30349">
    <property type="entry name" value="PHAGE INTEGRASE-RELATED"/>
    <property type="match status" value="1"/>
</dbReference>
<dbReference type="NCBIfam" id="TIGR02225">
    <property type="entry name" value="recomb_XerD"/>
    <property type="match status" value="1"/>
</dbReference>
<keyword evidence="8 10" id="KW-0233">DNA recombination</keyword>
<evidence type="ECO:0000313" key="14">
    <source>
        <dbReference type="Proteomes" id="UP000238348"/>
    </source>
</evidence>
<keyword evidence="4 10" id="KW-0132">Cell division</keyword>
<reference evidence="13 14" key="1">
    <citation type="submission" date="2015-09" db="EMBL/GenBank/DDBJ databases">
        <title>Sorangium comparison.</title>
        <authorList>
            <person name="Zaburannyi N."/>
            <person name="Bunk B."/>
            <person name="Overmann J."/>
            <person name="Mueller R."/>
        </authorList>
    </citation>
    <scope>NUCLEOTIDE SEQUENCE [LARGE SCALE GENOMIC DNA]</scope>
    <source>
        <strain evidence="13 14">So ce26</strain>
    </source>
</reference>
<dbReference type="InterPro" id="IPR013762">
    <property type="entry name" value="Integrase-like_cat_sf"/>
</dbReference>
<protein>
    <recommendedName>
        <fullName evidence="10">Tyrosine recombinase XerC</fullName>
    </recommendedName>
</protein>
<evidence type="ECO:0000256" key="6">
    <source>
        <dbReference type="ARBA" id="ARBA00022908"/>
    </source>
</evidence>
<keyword evidence="7 10" id="KW-0238">DNA-binding</keyword>
<evidence type="ECO:0000256" key="3">
    <source>
        <dbReference type="ARBA" id="ARBA00022490"/>
    </source>
</evidence>
<dbReference type="Gene3D" id="1.10.150.130">
    <property type="match status" value="1"/>
</dbReference>
<dbReference type="CDD" id="cd00798">
    <property type="entry name" value="INT_XerDC_C"/>
    <property type="match status" value="1"/>
</dbReference>
<keyword evidence="6 10" id="KW-0229">DNA integration</keyword>
<proteinExistence type="inferred from homology"/>
<comment type="subcellular location">
    <subcellularLocation>
        <location evidence="1 10">Cytoplasm</location>
    </subcellularLocation>
</comment>
<dbReference type="GO" id="GO:0006313">
    <property type="term" value="P:DNA transposition"/>
    <property type="evidence" value="ECO:0007669"/>
    <property type="project" value="UniProtKB-UniRule"/>
</dbReference>
<organism evidence="13 14">
    <name type="scientific">Sorangium cellulosum</name>
    <name type="common">Polyangium cellulosum</name>
    <dbReference type="NCBI Taxonomy" id="56"/>
    <lineage>
        <taxon>Bacteria</taxon>
        <taxon>Pseudomonadati</taxon>
        <taxon>Myxococcota</taxon>
        <taxon>Polyangia</taxon>
        <taxon>Polyangiales</taxon>
        <taxon>Polyangiaceae</taxon>
        <taxon>Sorangium</taxon>
    </lineage>
</organism>
<evidence type="ECO:0000256" key="4">
    <source>
        <dbReference type="ARBA" id="ARBA00022618"/>
    </source>
</evidence>
<dbReference type="InterPro" id="IPR050090">
    <property type="entry name" value="Tyrosine_recombinase_XerCD"/>
</dbReference>
<accession>A0A2L0EXM6</accession>
<dbReference type="InterPro" id="IPR011932">
    <property type="entry name" value="Recomb_XerD"/>
</dbReference>
<evidence type="ECO:0000256" key="2">
    <source>
        <dbReference type="ARBA" id="ARBA00010450"/>
    </source>
</evidence>
<keyword evidence="5 10" id="KW-0159">Chromosome partition</keyword>
<comment type="function">
    <text evidence="10">Site-specific tyrosine recombinase, which acts by catalyzing the cutting and rejoining of the recombining DNA molecules. The XerC-XerD complex is essential to convert dimers of the bacterial chromosome into monomers to permit their segregation at cell division. It also contributes to the segregational stability of plasmids.</text>
</comment>
<comment type="similarity">
    <text evidence="2">Belongs to the 'phage' integrase family. XerD subfamily.</text>
</comment>
<dbReference type="GO" id="GO:0005737">
    <property type="term" value="C:cytoplasm"/>
    <property type="evidence" value="ECO:0007669"/>
    <property type="project" value="UniProtKB-SubCell"/>
</dbReference>
<evidence type="ECO:0000256" key="7">
    <source>
        <dbReference type="ARBA" id="ARBA00023125"/>
    </source>
</evidence>
<dbReference type="PROSITE" id="PS51898">
    <property type="entry name" value="TYR_RECOMBINASE"/>
    <property type="match status" value="1"/>
</dbReference>
<name>A0A2L0EXM6_SORCE</name>
<dbReference type="InterPro" id="IPR023009">
    <property type="entry name" value="Tyrosine_recombinase_XerC/XerD"/>
</dbReference>
<comment type="similarity">
    <text evidence="10">Belongs to the 'phage' integrase family. XerC subfamily.</text>
</comment>
<evidence type="ECO:0000256" key="5">
    <source>
        <dbReference type="ARBA" id="ARBA00022829"/>
    </source>
</evidence>
<dbReference type="GO" id="GO:0007059">
    <property type="term" value="P:chromosome segregation"/>
    <property type="evidence" value="ECO:0007669"/>
    <property type="project" value="UniProtKB-UniRule"/>
</dbReference>
<dbReference type="InterPro" id="IPR004107">
    <property type="entry name" value="Integrase_SAM-like_N"/>
</dbReference>
<dbReference type="Proteomes" id="UP000238348">
    <property type="component" value="Chromosome"/>
</dbReference>
<feature type="active site" evidence="10">
    <location>
        <position position="323"/>
    </location>
</feature>
<dbReference type="Pfam" id="PF02899">
    <property type="entry name" value="Phage_int_SAM_1"/>
    <property type="match status" value="1"/>
</dbReference>
<keyword evidence="9 10" id="KW-0131">Cell cycle</keyword>
<keyword evidence="3 10" id="KW-0963">Cytoplasm</keyword>
<evidence type="ECO:0000313" key="13">
    <source>
        <dbReference type="EMBL" id="AUX44050.1"/>
    </source>
</evidence>
<dbReference type="InterPro" id="IPR010998">
    <property type="entry name" value="Integrase_recombinase_N"/>
</dbReference>
<dbReference type="GO" id="GO:0009037">
    <property type="term" value="F:tyrosine-based site-specific recombinase activity"/>
    <property type="evidence" value="ECO:0007669"/>
    <property type="project" value="UniProtKB-UniRule"/>
</dbReference>
<dbReference type="InterPro" id="IPR002104">
    <property type="entry name" value="Integrase_catalytic"/>
</dbReference>
<dbReference type="HAMAP" id="MF_01808">
    <property type="entry name" value="Recomb_XerC_XerD"/>
    <property type="match status" value="1"/>
</dbReference>
<comment type="subunit">
    <text evidence="10">Forms a cyclic heterotetrameric complex composed of two molecules of XerC and two molecules of XerD.</text>
</comment>
<dbReference type="InterPro" id="IPR044068">
    <property type="entry name" value="CB"/>
</dbReference>
<dbReference type="NCBIfam" id="NF001399">
    <property type="entry name" value="PRK00283.1"/>
    <property type="match status" value="1"/>
</dbReference>
<evidence type="ECO:0000256" key="1">
    <source>
        <dbReference type="ARBA" id="ARBA00004496"/>
    </source>
</evidence>
<evidence type="ECO:0000259" key="12">
    <source>
        <dbReference type="PROSITE" id="PS51900"/>
    </source>
</evidence>
<evidence type="ECO:0000256" key="8">
    <source>
        <dbReference type="ARBA" id="ARBA00023172"/>
    </source>
</evidence>
<dbReference type="AlphaFoldDB" id="A0A2L0EXM6"/>
<feature type="active site" evidence="10">
    <location>
        <position position="320"/>
    </location>
</feature>
<feature type="active site" description="O-(3'-phospho-DNA)-tyrosine intermediate" evidence="10">
    <location>
        <position position="355"/>
    </location>
</feature>
<feature type="active site" evidence="10">
    <location>
        <position position="346"/>
    </location>
</feature>
<feature type="active site" evidence="10">
    <location>
        <position position="250"/>
    </location>
</feature>
<dbReference type="PANTHER" id="PTHR30349:SF81">
    <property type="entry name" value="TYROSINE RECOMBINASE XERC"/>
    <property type="match status" value="1"/>
</dbReference>
<evidence type="ECO:0000259" key="11">
    <source>
        <dbReference type="PROSITE" id="PS51898"/>
    </source>
</evidence>
<dbReference type="Pfam" id="PF00589">
    <property type="entry name" value="Phage_integrase"/>
    <property type="match status" value="1"/>
</dbReference>
<evidence type="ECO:0000256" key="9">
    <source>
        <dbReference type="ARBA" id="ARBA00023306"/>
    </source>
</evidence>
<dbReference type="Gene3D" id="1.10.443.10">
    <property type="entry name" value="Intergrase catalytic core"/>
    <property type="match status" value="1"/>
</dbReference>
<evidence type="ECO:0000256" key="10">
    <source>
        <dbReference type="HAMAP-Rule" id="MF_01808"/>
    </source>
</evidence>
<dbReference type="GO" id="GO:0003677">
    <property type="term" value="F:DNA binding"/>
    <property type="evidence" value="ECO:0007669"/>
    <property type="project" value="UniProtKB-UniRule"/>
</dbReference>
<sequence length="374" mass="40626">MQARVRYLDEDRAFRAAGLDDLEGRHHRRTLTHSASGWNGDGQIQGLGGSARGDPAVQGAPARAGFLARFAAFAVAWGVDLASWVDAYLDHLRVERALAPLTLEAYGHDLAKLVAHAEAAGVTTVEGLDQALIGTYLVALGQAGIRASSAARHLSAVRGFIRFLLRERCIERDPCALVERPRVGRRLPRVLSFEEIARLIEAPEQGTFRGLRDRAMLHVMYAAGLRVSEVVRLKVADIERRKGIVMALGKGGKRRLVPLGEPALAAIDAYLEVRATHPRSAATQVLFLSPRGGALTRQAVWKLLGGYARAVGIGKPSSPHKLRHSFATHLLEGGADLRSVQALLGHANIVTTEIYTHLADDHVRAAYRRAHPRA</sequence>